<dbReference type="InterPro" id="IPR046885">
    <property type="entry name" value="MnmA-like_C"/>
</dbReference>
<keyword evidence="2" id="KW-0820">tRNA-binding</keyword>
<name>A0A418GBW3_ECOLX</name>
<gene>
    <name evidence="10" type="primary">mnmA</name>
    <name evidence="10" type="ORF">D3C88_29735</name>
</gene>
<keyword evidence="6" id="KW-0067">ATP-binding</keyword>
<keyword evidence="3 10" id="KW-0808">Transferase</keyword>
<evidence type="ECO:0000313" key="11">
    <source>
        <dbReference type="Proteomes" id="UP000284508"/>
    </source>
</evidence>
<proteinExistence type="predicted"/>
<evidence type="ECO:0000256" key="1">
    <source>
        <dbReference type="ARBA" id="ARBA00022490"/>
    </source>
</evidence>
<evidence type="ECO:0000256" key="8">
    <source>
        <dbReference type="ARBA" id="ARBA00023157"/>
    </source>
</evidence>
<dbReference type="Proteomes" id="UP000284508">
    <property type="component" value="Unassembled WGS sequence"/>
</dbReference>
<dbReference type="AlphaFoldDB" id="A0A418GBW3"/>
<dbReference type="GO" id="GO:0005524">
    <property type="term" value="F:ATP binding"/>
    <property type="evidence" value="ECO:0007669"/>
    <property type="project" value="UniProtKB-KW"/>
</dbReference>
<dbReference type="EC" id="2.8.1.-" evidence="10"/>
<evidence type="ECO:0000256" key="6">
    <source>
        <dbReference type="ARBA" id="ARBA00022840"/>
    </source>
</evidence>
<dbReference type="GO" id="GO:0008033">
    <property type="term" value="P:tRNA processing"/>
    <property type="evidence" value="ECO:0007669"/>
    <property type="project" value="UniProtKB-KW"/>
</dbReference>
<dbReference type="GO" id="GO:0000049">
    <property type="term" value="F:tRNA binding"/>
    <property type="evidence" value="ECO:0007669"/>
    <property type="project" value="UniProtKB-KW"/>
</dbReference>
<dbReference type="GO" id="GO:0016740">
    <property type="term" value="F:transferase activity"/>
    <property type="evidence" value="ECO:0007669"/>
    <property type="project" value="UniProtKB-KW"/>
</dbReference>
<evidence type="ECO:0000256" key="7">
    <source>
        <dbReference type="ARBA" id="ARBA00022884"/>
    </source>
</evidence>
<keyword evidence="8" id="KW-1015">Disulfide bond</keyword>
<dbReference type="FunFam" id="2.40.30.10:FF:000023">
    <property type="entry name" value="tRNA-specific 2-thiouridylase MnmA"/>
    <property type="match status" value="1"/>
</dbReference>
<evidence type="ECO:0000256" key="3">
    <source>
        <dbReference type="ARBA" id="ARBA00022679"/>
    </source>
</evidence>
<sequence length="51" mass="5369">PCTVKALDADRIEVIFDEPVAAVTPGQSAVFYNGEVCLGGGIIEQRLPLPV</sequence>
<keyword evidence="1" id="KW-0963">Cytoplasm</keyword>
<feature type="domain" description="tRNA-specific 2-thiouridylase MnmA-like C-terminal" evidence="9">
    <location>
        <begin position="1"/>
        <end position="43"/>
    </location>
</feature>
<evidence type="ECO:0000313" key="10">
    <source>
        <dbReference type="EMBL" id="RIB38341.1"/>
    </source>
</evidence>
<protein>
    <submittedName>
        <fullName evidence="10">tRNA 2-thiouridine(34) synthase MnmA</fullName>
        <ecNumber evidence="10">2.8.1.-</ecNumber>
    </submittedName>
</protein>
<evidence type="ECO:0000256" key="2">
    <source>
        <dbReference type="ARBA" id="ARBA00022555"/>
    </source>
</evidence>
<keyword evidence="7" id="KW-0694">RNA-binding</keyword>
<evidence type="ECO:0000259" key="9">
    <source>
        <dbReference type="Pfam" id="PF20258"/>
    </source>
</evidence>
<evidence type="ECO:0000256" key="4">
    <source>
        <dbReference type="ARBA" id="ARBA00022694"/>
    </source>
</evidence>
<keyword evidence="5" id="KW-0547">Nucleotide-binding</keyword>
<comment type="caution">
    <text evidence="10">The sequence shown here is derived from an EMBL/GenBank/DDBJ whole genome shotgun (WGS) entry which is preliminary data.</text>
</comment>
<feature type="non-terminal residue" evidence="10">
    <location>
        <position position="1"/>
    </location>
</feature>
<accession>A0A418GBW3</accession>
<reference evidence="10 11" key="1">
    <citation type="journal article" date="2018" name="BMC Microbiol.">
        <title>Genome sequencing of strains of the most prevalent clonal group of O1:K1:H7 Escherichia coli that causes neonatal meningitis in France.</title>
        <authorList>
            <person name="Geslain G."/>
            <person name="Birgy A."/>
            <person name="Adiba S."/>
            <person name="Magnan M."/>
            <person name="Courroux C."/>
            <person name="Levy C."/>
            <person name="Cohen R."/>
            <person name="Bidet P."/>
            <person name="Bonacorsi S."/>
        </authorList>
    </citation>
    <scope>NUCLEOTIDE SEQUENCE [LARGE SCALE GENOMIC DNA]</scope>
    <source>
        <strain evidence="10 11">S308</strain>
    </source>
</reference>
<evidence type="ECO:0000256" key="5">
    <source>
        <dbReference type="ARBA" id="ARBA00022741"/>
    </source>
</evidence>
<dbReference type="Pfam" id="PF20258">
    <property type="entry name" value="tRNA_Me_trans_C"/>
    <property type="match status" value="1"/>
</dbReference>
<dbReference type="Gene3D" id="2.40.30.10">
    <property type="entry name" value="Translation factors"/>
    <property type="match status" value="1"/>
</dbReference>
<dbReference type="EMBL" id="QXHA01001802">
    <property type="protein sequence ID" value="RIB38341.1"/>
    <property type="molecule type" value="Genomic_DNA"/>
</dbReference>
<keyword evidence="4" id="KW-0819">tRNA processing</keyword>
<organism evidence="10 11">
    <name type="scientific">Escherichia coli</name>
    <dbReference type="NCBI Taxonomy" id="562"/>
    <lineage>
        <taxon>Bacteria</taxon>
        <taxon>Pseudomonadati</taxon>
        <taxon>Pseudomonadota</taxon>
        <taxon>Gammaproteobacteria</taxon>
        <taxon>Enterobacterales</taxon>
        <taxon>Enterobacteriaceae</taxon>
        <taxon>Escherichia</taxon>
    </lineage>
</organism>